<dbReference type="Pfam" id="PF14078">
    <property type="entry name" value="DUF4259"/>
    <property type="match status" value="1"/>
</dbReference>
<name>A0ABW6QF56_9ACTN</name>
<dbReference type="Proteomes" id="UP001601627">
    <property type="component" value="Unassembled WGS sequence"/>
</dbReference>
<reference evidence="2 3" key="1">
    <citation type="submission" date="2024-09" db="EMBL/GenBank/DDBJ databases">
        <title>The Natural Products Discovery Center: Release of the First 8490 Sequenced Strains for Exploring Actinobacteria Biosynthetic Diversity.</title>
        <authorList>
            <person name="Kalkreuter E."/>
            <person name="Kautsar S.A."/>
            <person name="Yang D."/>
            <person name="Bader C.D."/>
            <person name="Teijaro C.N."/>
            <person name="Fluegel L."/>
            <person name="Davis C.M."/>
            <person name="Simpson J.R."/>
            <person name="Lauterbach L."/>
            <person name="Steele A.D."/>
            <person name="Gui C."/>
            <person name="Meng S."/>
            <person name="Li G."/>
            <person name="Viehrig K."/>
            <person name="Ye F."/>
            <person name="Su P."/>
            <person name="Kiefer A.F."/>
            <person name="Nichols A."/>
            <person name="Cepeda A.J."/>
            <person name="Yan W."/>
            <person name="Fan B."/>
            <person name="Jiang Y."/>
            <person name="Adhikari A."/>
            <person name="Zheng C.-J."/>
            <person name="Schuster L."/>
            <person name="Cowan T.M."/>
            <person name="Smanski M.J."/>
            <person name="Chevrette M.G."/>
            <person name="De Carvalho L.P.S."/>
            <person name="Shen B."/>
        </authorList>
    </citation>
    <scope>NUCLEOTIDE SEQUENCE [LARGE SCALE GENOMIC DNA]</scope>
    <source>
        <strain evidence="2 3">NPDC058328</strain>
    </source>
</reference>
<feature type="compositionally biased region" description="Polar residues" evidence="1">
    <location>
        <begin position="34"/>
        <end position="45"/>
    </location>
</feature>
<dbReference type="RefSeq" id="WP_388239950.1">
    <property type="nucleotide sequence ID" value="NZ_JBHVZQ010000044.1"/>
</dbReference>
<comment type="caution">
    <text evidence="2">The sequence shown here is derived from an EMBL/GenBank/DDBJ whole genome shotgun (WGS) entry which is preliminary data.</text>
</comment>
<sequence length="142" mass="16317">MSESTDARPRGSRRRPSRHGKPGRGLRLHAQKAQGLSQPPLSSRRSGGGEPIRTSYGRDEPLPTFSDVLRPLAAQVRDRVVAEKCELAGLWDESPSGPKWRQSIRRLSAVPEPRSDPQNEDFWIFDRITRIYWSQNRNQKWF</sequence>
<keyword evidence="3" id="KW-1185">Reference proteome</keyword>
<feature type="region of interest" description="Disordered" evidence="1">
    <location>
        <begin position="1"/>
        <end position="64"/>
    </location>
</feature>
<dbReference type="EMBL" id="JBHVZQ010000044">
    <property type="protein sequence ID" value="MFF1277859.1"/>
    <property type="molecule type" value="Genomic_DNA"/>
</dbReference>
<accession>A0ABW6QF56</accession>
<dbReference type="InterPro" id="IPR025355">
    <property type="entry name" value="DUF4259"/>
</dbReference>
<evidence type="ECO:0000256" key="1">
    <source>
        <dbReference type="SAM" id="MobiDB-lite"/>
    </source>
</evidence>
<protein>
    <submittedName>
        <fullName evidence="2">DUF4259 domain-containing protein</fullName>
    </submittedName>
</protein>
<proteinExistence type="predicted"/>
<feature type="compositionally biased region" description="Basic residues" evidence="1">
    <location>
        <begin position="10"/>
        <end position="30"/>
    </location>
</feature>
<gene>
    <name evidence="2" type="ORF">ACFVZC_31395</name>
</gene>
<organism evidence="2 3">
    <name type="scientific">Streptomyces marokkonensis</name>
    <dbReference type="NCBI Taxonomy" id="324855"/>
    <lineage>
        <taxon>Bacteria</taxon>
        <taxon>Bacillati</taxon>
        <taxon>Actinomycetota</taxon>
        <taxon>Actinomycetes</taxon>
        <taxon>Kitasatosporales</taxon>
        <taxon>Streptomycetaceae</taxon>
        <taxon>Streptomyces</taxon>
    </lineage>
</organism>
<evidence type="ECO:0000313" key="3">
    <source>
        <dbReference type="Proteomes" id="UP001601627"/>
    </source>
</evidence>
<evidence type="ECO:0000313" key="2">
    <source>
        <dbReference type="EMBL" id="MFF1277859.1"/>
    </source>
</evidence>